<dbReference type="EMBL" id="BMJB01000003">
    <property type="protein sequence ID" value="GGA79068.1"/>
    <property type="molecule type" value="Genomic_DNA"/>
</dbReference>
<dbReference type="AlphaFoldDB" id="A0A916S1J5"/>
<protein>
    <submittedName>
        <fullName evidence="1">Uncharacterized protein</fullName>
    </submittedName>
</protein>
<name>A0A916S1J5_9BACT</name>
<keyword evidence="2" id="KW-1185">Reference proteome</keyword>
<proteinExistence type="predicted"/>
<reference evidence="1" key="2">
    <citation type="submission" date="2020-09" db="EMBL/GenBank/DDBJ databases">
        <authorList>
            <person name="Sun Q."/>
            <person name="Zhou Y."/>
        </authorList>
    </citation>
    <scope>NUCLEOTIDE SEQUENCE</scope>
    <source>
        <strain evidence="1">CGMCC 1.15447</strain>
    </source>
</reference>
<evidence type="ECO:0000313" key="2">
    <source>
        <dbReference type="Proteomes" id="UP000648801"/>
    </source>
</evidence>
<gene>
    <name evidence="1" type="ORF">GCM10011507_32890</name>
</gene>
<accession>A0A916S1J5</accession>
<comment type="caution">
    <text evidence="1">The sequence shown here is derived from an EMBL/GenBank/DDBJ whole genome shotgun (WGS) entry which is preliminary data.</text>
</comment>
<dbReference type="Proteomes" id="UP000648801">
    <property type="component" value="Unassembled WGS sequence"/>
</dbReference>
<evidence type="ECO:0000313" key="1">
    <source>
        <dbReference type="EMBL" id="GGA79068.1"/>
    </source>
</evidence>
<reference evidence="1" key="1">
    <citation type="journal article" date="2014" name="Int. J. Syst. Evol. Microbiol.">
        <title>Complete genome sequence of Corynebacterium casei LMG S-19264T (=DSM 44701T), isolated from a smear-ripened cheese.</title>
        <authorList>
            <consortium name="US DOE Joint Genome Institute (JGI-PGF)"/>
            <person name="Walter F."/>
            <person name="Albersmeier A."/>
            <person name="Kalinowski J."/>
            <person name="Ruckert C."/>
        </authorList>
    </citation>
    <scope>NUCLEOTIDE SEQUENCE</scope>
    <source>
        <strain evidence="1">CGMCC 1.15447</strain>
    </source>
</reference>
<organism evidence="1 2">
    <name type="scientific">Edaphobacter acidisoli</name>
    <dbReference type="NCBI Taxonomy" id="2040573"/>
    <lineage>
        <taxon>Bacteria</taxon>
        <taxon>Pseudomonadati</taxon>
        <taxon>Acidobacteriota</taxon>
        <taxon>Terriglobia</taxon>
        <taxon>Terriglobales</taxon>
        <taxon>Acidobacteriaceae</taxon>
        <taxon>Edaphobacter</taxon>
    </lineage>
</organism>
<sequence>MDVVLYVGDACGLLCGEVRGESGLSPAYPGAKALCFCGWCARTEVRAYLKSNSNDNDNSKDKSCSLHSASATPTIEMTDVVAERVGGYGWDLAVSGSFDSAPCGRFAQDDGCWAKAGPPCGG</sequence>